<evidence type="ECO:0000313" key="1">
    <source>
        <dbReference type="EMBL" id="GBP13384.1"/>
    </source>
</evidence>
<protein>
    <submittedName>
        <fullName evidence="1">Uncharacterized protein</fullName>
    </submittedName>
</protein>
<dbReference type="EMBL" id="BGZK01005292">
    <property type="protein sequence ID" value="GBP13384.1"/>
    <property type="molecule type" value="Genomic_DNA"/>
</dbReference>
<proteinExistence type="predicted"/>
<gene>
    <name evidence="1" type="ORF">EVAR_81815_1</name>
</gene>
<keyword evidence="2" id="KW-1185">Reference proteome</keyword>
<name>A0A4C1TGX7_EUMVA</name>
<dbReference type="AlphaFoldDB" id="A0A4C1TGX7"/>
<reference evidence="1 2" key="1">
    <citation type="journal article" date="2019" name="Commun. Biol.">
        <title>The bagworm genome reveals a unique fibroin gene that provides high tensile strength.</title>
        <authorList>
            <person name="Kono N."/>
            <person name="Nakamura H."/>
            <person name="Ohtoshi R."/>
            <person name="Tomita M."/>
            <person name="Numata K."/>
            <person name="Arakawa K."/>
        </authorList>
    </citation>
    <scope>NUCLEOTIDE SEQUENCE [LARGE SCALE GENOMIC DNA]</scope>
</reference>
<dbReference type="Proteomes" id="UP000299102">
    <property type="component" value="Unassembled WGS sequence"/>
</dbReference>
<comment type="caution">
    <text evidence="1">The sequence shown here is derived from an EMBL/GenBank/DDBJ whole genome shotgun (WGS) entry which is preliminary data.</text>
</comment>
<organism evidence="1 2">
    <name type="scientific">Eumeta variegata</name>
    <name type="common">Bagworm moth</name>
    <name type="synonym">Eumeta japonica</name>
    <dbReference type="NCBI Taxonomy" id="151549"/>
    <lineage>
        <taxon>Eukaryota</taxon>
        <taxon>Metazoa</taxon>
        <taxon>Ecdysozoa</taxon>
        <taxon>Arthropoda</taxon>
        <taxon>Hexapoda</taxon>
        <taxon>Insecta</taxon>
        <taxon>Pterygota</taxon>
        <taxon>Neoptera</taxon>
        <taxon>Endopterygota</taxon>
        <taxon>Lepidoptera</taxon>
        <taxon>Glossata</taxon>
        <taxon>Ditrysia</taxon>
        <taxon>Tineoidea</taxon>
        <taxon>Psychidae</taxon>
        <taxon>Oiketicinae</taxon>
        <taxon>Eumeta</taxon>
    </lineage>
</organism>
<sequence length="130" mass="14459">MGLADQLGSSVSSVYELVDHLLEPVIIVTSNGAANAQDWTLARVPERFSNVELDAVNAQDSTLARVERFSNFDQLVALNAQDWTLAHGLESPHILFSEPLRTLQTGFSRVFEQFSYFVQRAVANARYSTL</sequence>
<accession>A0A4C1TGX7</accession>
<evidence type="ECO:0000313" key="2">
    <source>
        <dbReference type="Proteomes" id="UP000299102"/>
    </source>
</evidence>